<protein>
    <submittedName>
        <fullName evidence="2">Uncharacterized protein</fullName>
    </submittedName>
</protein>
<keyword evidence="3" id="KW-1185">Reference proteome</keyword>
<name>A0A9R1UUL6_LACSA</name>
<sequence length="101" mass="10965">MVTSTTEEVKNPQRDLPIGIGYVITIGSVTALCAALIGGILPLNPQSYAIKKELSGSHIEKHIEGLESFETLSEADPRKIEIVTSRKFSFVSFLLNAQSMS</sequence>
<accession>A0A9R1UUL6</accession>
<keyword evidence="1" id="KW-0472">Membrane</keyword>
<dbReference type="Proteomes" id="UP000235145">
    <property type="component" value="Unassembled WGS sequence"/>
</dbReference>
<keyword evidence="1" id="KW-0812">Transmembrane</keyword>
<evidence type="ECO:0000256" key="1">
    <source>
        <dbReference type="SAM" id="Phobius"/>
    </source>
</evidence>
<organism evidence="2 3">
    <name type="scientific">Lactuca sativa</name>
    <name type="common">Garden lettuce</name>
    <dbReference type="NCBI Taxonomy" id="4236"/>
    <lineage>
        <taxon>Eukaryota</taxon>
        <taxon>Viridiplantae</taxon>
        <taxon>Streptophyta</taxon>
        <taxon>Embryophyta</taxon>
        <taxon>Tracheophyta</taxon>
        <taxon>Spermatophyta</taxon>
        <taxon>Magnoliopsida</taxon>
        <taxon>eudicotyledons</taxon>
        <taxon>Gunneridae</taxon>
        <taxon>Pentapetalae</taxon>
        <taxon>asterids</taxon>
        <taxon>campanulids</taxon>
        <taxon>Asterales</taxon>
        <taxon>Asteraceae</taxon>
        <taxon>Cichorioideae</taxon>
        <taxon>Cichorieae</taxon>
        <taxon>Lactucinae</taxon>
        <taxon>Lactuca</taxon>
    </lineage>
</organism>
<keyword evidence="1" id="KW-1133">Transmembrane helix</keyword>
<gene>
    <name evidence="2" type="ORF">LSAT_V11C800446150</name>
</gene>
<comment type="caution">
    <text evidence="2">The sequence shown here is derived from an EMBL/GenBank/DDBJ whole genome shotgun (WGS) entry which is preliminary data.</text>
</comment>
<dbReference type="EMBL" id="NBSK02000008">
    <property type="protein sequence ID" value="KAJ0193873.1"/>
    <property type="molecule type" value="Genomic_DNA"/>
</dbReference>
<proteinExistence type="predicted"/>
<reference evidence="2 3" key="1">
    <citation type="journal article" date="2017" name="Nat. Commun.">
        <title>Genome assembly with in vitro proximity ligation data and whole-genome triplication in lettuce.</title>
        <authorList>
            <person name="Reyes-Chin-Wo S."/>
            <person name="Wang Z."/>
            <person name="Yang X."/>
            <person name="Kozik A."/>
            <person name="Arikit S."/>
            <person name="Song C."/>
            <person name="Xia L."/>
            <person name="Froenicke L."/>
            <person name="Lavelle D.O."/>
            <person name="Truco M.J."/>
            <person name="Xia R."/>
            <person name="Zhu S."/>
            <person name="Xu C."/>
            <person name="Xu H."/>
            <person name="Xu X."/>
            <person name="Cox K."/>
            <person name="Korf I."/>
            <person name="Meyers B.C."/>
            <person name="Michelmore R.W."/>
        </authorList>
    </citation>
    <scope>NUCLEOTIDE SEQUENCE [LARGE SCALE GENOMIC DNA]</scope>
    <source>
        <strain evidence="3">cv. Salinas</strain>
        <tissue evidence="2">Seedlings</tissue>
    </source>
</reference>
<evidence type="ECO:0000313" key="2">
    <source>
        <dbReference type="EMBL" id="KAJ0193873.1"/>
    </source>
</evidence>
<feature type="transmembrane region" description="Helical" evidence="1">
    <location>
        <begin position="20"/>
        <end position="43"/>
    </location>
</feature>
<evidence type="ECO:0000313" key="3">
    <source>
        <dbReference type="Proteomes" id="UP000235145"/>
    </source>
</evidence>
<dbReference type="AlphaFoldDB" id="A0A9R1UUL6"/>